<dbReference type="EMBL" id="FPIZ01000001">
    <property type="protein sequence ID" value="SFW14834.1"/>
    <property type="molecule type" value="Genomic_DNA"/>
</dbReference>
<feature type="domain" description="HMA" evidence="2">
    <location>
        <begin position="29"/>
        <end position="95"/>
    </location>
</feature>
<dbReference type="Pfam" id="PF00403">
    <property type="entry name" value="HMA"/>
    <property type="match status" value="1"/>
</dbReference>
<sequence>MRIVRLVMVLMLGCFGMTAMAQVKKGTLVTAKIATPTVRCEQCKNRIERYLSGEEGVQSSKVDFKKGLTTVKFYSDRTNIENVKTAIANAGYDADNVTANEESYKKLPTCCKKPEDGGNPDKKKN</sequence>
<keyword evidence="1" id="KW-0732">Signal</keyword>
<reference evidence="3 5" key="1">
    <citation type="submission" date="2016-11" db="EMBL/GenBank/DDBJ databases">
        <authorList>
            <person name="Jaros S."/>
            <person name="Januszkiewicz K."/>
            <person name="Wedrychowicz H."/>
        </authorList>
    </citation>
    <scope>NUCLEOTIDE SEQUENCE [LARGE SCALE GENOMIC DNA]</scope>
    <source>
        <strain evidence="3 5">DSM 784</strain>
    </source>
</reference>
<gene>
    <name evidence="3" type="ORF">SAMN05661012_00246</name>
    <name evidence="4" type="ORF">SR876_32000</name>
</gene>
<evidence type="ECO:0000313" key="4">
    <source>
        <dbReference type="EMBL" id="WQG89557.1"/>
    </source>
</evidence>
<dbReference type="SUPFAM" id="SSF55008">
    <property type="entry name" value="HMA, heavy metal-associated domain"/>
    <property type="match status" value="1"/>
</dbReference>
<dbReference type="PROSITE" id="PS50846">
    <property type="entry name" value="HMA_2"/>
    <property type="match status" value="1"/>
</dbReference>
<evidence type="ECO:0000259" key="2">
    <source>
        <dbReference type="PROSITE" id="PS50846"/>
    </source>
</evidence>
<dbReference type="CDD" id="cd00371">
    <property type="entry name" value="HMA"/>
    <property type="match status" value="1"/>
</dbReference>
<dbReference type="Proteomes" id="UP001326715">
    <property type="component" value="Chromosome"/>
</dbReference>
<evidence type="ECO:0000313" key="5">
    <source>
        <dbReference type="Proteomes" id="UP000183788"/>
    </source>
</evidence>
<evidence type="ECO:0000313" key="3">
    <source>
        <dbReference type="EMBL" id="SFW14834.1"/>
    </source>
</evidence>
<dbReference type="RefSeq" id="WP_072356785.1">
    <property type="nucleotide sequence ID" value="NZ_CBHWAX010000111.1"/>
</dbReference>
<dbReference type="InterPro" id="IPR036163">
    <property type="entry name" value="HMA_dom_sf"/>
</dbReference>
<feature type="chain" id="PRO_5012882402" evidence="1">
    <location>
        <begin position="22"/>
        <end position="125"/>
    </location>
</feature>
<accession>A0A1K1LVF1</accession>
<name>A0A1K1LVF1_9BACT</name>
<dbReference type="GO" id="GO:0046872">
    <property type="term" value="F:metal ion binding"/>
    <property type="evidence" value="ECO:0007669"/>
    <property type="project" value="InterPro"/>
</dbReference>
<dbReference type="Gene3D" id="3.30.70.100">
    <property type="match status" value="1"/>
</dbReference>
<evidence type="ECO:0000313" key="6">
    <source>
        <dbReference type="Proteomes" id="UP001326715"/>
    </source>
</evidence>
<dbReference type="OrthoDB" id="5513217at2"/>
<evidence type="ECO:0000256" key="1">
    <source>
        <dbReference type="SAM" id="SignalP"/>
    </source>
</evidence>
<organism evidence="3 5">
    <name type="scientific">Chitinophaga sancti</name>
    <dbReference type="NCBI Taxonomy" id="1004"/>
    <lineage>
        <taxon>Bacteria</taxon>
        <taxon>Pseudomonadati</taxon>
        <taxon>Bacteroidota</taxon>
        <taxon>Chitinophagia</taxon>
        <taxon>Chitinophagales</taxon>
        <taxon>Chitinophagaceae</taxon>
        <taxon>Chitinophaga</taxon>
    </lineage>
</organism>
<dbReference type="InterPro" id="IPR006121">
    <property type="entry name" value="HMA_dom"/>
</dbReference>
<keyword evidence="6" id="KW-1185">Reference proteome</keyword>
<dbReference type="STRING" id="1004.SAMN05661012_00246"/>
<protein>
    <submittedName>
        <fullName evidence="3">Copper chaperone CopZ</fullName>
    </submittedName>
    <submittedName>
        <fullName evidence="4">Heavy-metal-associated domain-containing protein</fullName>
    </submittedName>
</protein>
<dbReference type="AlphaFoldDB" id="A0A1K1LVF1"/>
<dbReference type="EMBL" id="CP140154">
    <property type="protein sequence ID" value="WQG89557.1"/>
    <property type="molecule type" value="Genomic_DNA"/>
</dbReference>
<proteinExistence type="predicted"/>
<dbReference type="Proteomes" id="UP000183788">
    <property type="component" value="Unassembled WGS sequence"/>
</dbReference>
<feature type="signal peptide" evidence="1">
    <location>
        <begin position="1"/>
        <end position="21"/>
    </location>
</feature>
<reference evidence="4 6" key="2">
    <citation type="submission" date="2023-11" db="EMBL/GenBank/DDBJ databases">
        <title>MicrobeMod: A computational toolkit for identifying prokaryotic methylation and restriction-modification with nanopore sequencing.</title>
        <authorList>
            <person name="Crits-Christoph A."/>
            <person name="Kang S.C."/>
            <person name="Lee H."/>
            <person name="Ostrov N."/>
        </authorList>
    </citation>
    <scope>NUCLEOTIDE SEQUENCE [LARGE SCALE GENOMIC DNA]</scope>
    <source>
        <strain evidence="4 6">ATCC 23090</strain>
    </source>
</reference>